<comment type="similarity">
    <text evidence="1">Belongs to the Gfa family.</text>
</comment>
<evidence type="ECO:0000259" key="5">
    <source>
        <dbReference type="PROSITE" id="PS51891"/>
    </source>
</evidence>
<keyword evidence="2" id="KW-0479">Metal-binding</keyword>
<reference evidence="7" key="1">
    <citation type="submission" date="2023-07" db="EMBL/GenBank/DDBJ databases">
        <title>Whole genome sequence analysis of rice epiphytic Sphingomonas sanguinis OsEp_Plm_15B2.</title>
        <authorList>
            <person name="Sahu K.P."/>
            <person name="Asharani P."/>
            <person name="Reddy B."/>
            <person name="Kumar A."/>
        </authorList>
    </citation>
    <scope>NUCLEOTIDE SEQUENCE [LARGE SCALE GENOMIC DNA]</scope>
    <source>
        <strain evidence="7">OsEp_Plm_15B2</strain>
    </source>
</reference>
<organism evidence="6 7">
    <name type="scientific">Sphingomonas sanguinis</name>
    <dbReference type="NCBI Taxonomy" id="33051"/>
    <lineage>
        <taxon>Bacteria</taxon>
        <taxon>Pseudomonadati</taxon>
        <taxon>Pseudomonadota</taxon>
        <taxon>Alphaproteobacteria</taxon>
        <taxon>Sphingomonadales</taxon>
        <taxon>Sphingomonadaceae</taxon>
        <taxon>Sphingomonas</taxon>
    </lineage>
</organism>
<evidence type="ECO:0000313" key="6">
    <source>
        <dbReference type="EMBL" id="MDZ7284012.1"/>
    </source>
</evidence>
<keyword evidence="7" id="KW-1185">Reference proteome</keyword>
<sequence length="117" mass="12685">MVAICHCRHCQRQSGSAFSVVGVVSNDDYHQQGETKVFRDTGDTGLVVNRHFCGRCGSPIVSIADAFPGVTIVKAGTLDEPDQWVPTQEAYCASALPWLGESPTRQCFDRSNVGVQI</sequence>
<dbReference type="Pfam" id="PF04828">
    <property type="entry name" value="GFA"/>
    <property type="match status" value="1"/>
</dbReference>
<dbReference type="PANTHER" id="PTHR33337">
    <property type="entry name" value="GFA DOMAIN-CONTAINING PROTEIN"/>
    <property type="match status" value="1"/>
</dbReference>
<dbReference type="SUPFAM" id="SSF51316">
    <property type="entry name" value="Mss4-like"/>
    <property type="match status" value="1"/>
</dbReference>
<keyword evidence="3" id="KW-0862">Zinc</keyword>
<comment type="caution">
    <text evidence="6">The sequence shown here is derived from an EMBL/GenBank/DDBJ whole genome shotgun (WGS) entry which is preliminary data.</text>
</comment>
<dbReference type="Proteomes" id="UP001292182">
    <property type="component" value="Unassembled WGS sequence"/>
</dbReference>
<accession>A0ABU5LVP9</accession>
<name>A0ABU5LVP9_9SPHN</name>
<proteinExistence type="inferred from homology"/>
<evidence type="ECO:0000256" key="2">
    <source>
        <dbReference type="ARBA" id="ARBA00022723"/>
    </source>
</evidence>
<gene>
    <name evidence="6" type="ORF">N4G62_18450</name>
</gene>
<evidence type="ECO:0000256" key="3">
    <source>
        <dbReference type="ARBA" id="ARBA00022833"/>
    </source>
</evidence>
<evidence type="ECO:0000256" key="4">
    <source>
        <dbReference type="ARBA" id="ARBA00023239"/>
    </source>
</evidence>
<dbReference type="InterPro" id="IPR011057">
    <property type="entry name" value="Mss4-like_sf"/>
</dbReference>
<evidence type="ECO:0000313" key="7">
    <source>
        <dbReference type="Proteomes" id="UP001292182"/>
    </source>
</evidence>
<evidence type="ECO:0000256" key="1">
    <source>
        <dbReference type="ARBA" id="ARBA00005495"/>
    </source>
</evidence>
<feature type="domain" description="CENP-V/GFA" evidence="5">
    <location>
        <begin position="1"/>
        <end position="85"/>
    </location>
</feature>
<dbReference type="PANTHER" id="PTHR33337:SF40">
    <property type="entry name" value="CENP-V_GFA DOMAIN-CONTAINING PROTEIN-RELATED"/>
    <property type="match status" value="1"/>
</dbReference>
<dbReference type="EMBL" id="JAOBTW010000028">
    <property type="protein sequence ID" value="MDZ7284012.1"/>
    <property type="molecule type" value="Genomic_DNA"/>
</dbReference>
<dbReference type="PROSITE" id="PS51891">
    <property type="entry name" value="CENP_V_GFA"/>
    <property type="match status" value="1"/>
</dbReference>
<dbReference type="Gene3D" id="3.90.1590.10">
    <property type="entry name" value="glutathione-dependent formaldehyde- activating enzyme (gfa)"/>
    <property type="match status" value="1"/>
</dbReference>
<dbReference type="RefSeq" id="WP_322540387.1">
    <property type="nucleotide sequence ID" value="NZ_JAOBTW010000028.1"/>
</dbReference>
<protein>
    <submittedName>
        <fullName evidence="6">GFA family protein</fullName>
    </submittedName>
</protein>
<keyword evidence="4" id="KW-0456">Lyase</keyword>
<dbReference type="InterPro" id="IPR006913">
    <property type="entry name" value="CENP-V/GFA"/>
</dbReference>